<keyword evidence="1" id="KW-0472">Membrane</keyword>
<reference evidence="3" key="1">
    <citation type="submission" date="2023-06" db="EMBL/GenBank/DDBJ databases">
        <authorList>
            <consortium name="Lawrence Berkeley National Laboratory"/>
            <person name="Ahrendt S."/>
            <person name="Sahu N."/>
            <person name="Indic B."/>
            <person name="Wong-Bajracharya J."/>
            <person name="Merenyi Z."/>
            <person name="Ke H.-M."/>
            <person name="Monk M."/>
            <person name="Kocsube S."/>
            <person name="Drula E."/>
            <person name="Lipzen A."/>
            <person name="Balint B."/>
            <person name="Henrissat B."/>
            <person name="Andreopoulos B."/>
            <person name="Martin F.M."/>
            <person name="Harder C.B."/>
            <person name="Rigling D."/>
            <person name="Ford K.L."/>
            <person name="Foster G.D."/>
            <person name="Pangilinan J."/>
            <person name="Papanicolaou A."/>
            <person name="Barry K."/>
            <person name="LaButti K."/>
            <person name="Viragh M."/>
            <person name="Koriabine M."/>
            <person name="Yan M."/>
            <person name="Riley R."/>
            <person name="Champramary S."/>
            <person name="Plett K.L."/>
            <person name="Tsai I.J."/>
            <person name="Slot J."/>
            <person name="Sipos G."/>
            <person name="Plett J."/>
            <person name="Nagy L.G."/>
            <person name="Grigoriev I.V."/>
        </authorList>
    </citation>
    <scope>NUCLEOTIDE SEQUENCE</scope>
    <source>
        <strain evidence="3">HWK02</strain>
    </source>
</reference>
<feature type="transmembrane region" description="Helical" evidence="1">
    <location>
        <begin position="112"/>
        <end position="133"/>
    </location>
</feature>
<accession>A0AA39QN49</accession>
<feature type="domain" description="DUF7702" evidence="2">
    <location>
        <begin position="4"/>
        <end position="275"/>
    </location>
</feature>
<feature type="transmembrane region" description="Helical" evidence="1">
    <location>
        <begin position="250"/>
        <end position="275"/>
    </location>
</feature>
<dbReference type="PANTHER" id="PTHR42109:SF2">
    <property type="entry name" value="INTEGRAL MEMBRANE PROTEIN"/>
    <property type="match status" value="1"/>
</dbReference>
<dbReference type="Pfam" id="PF24800">
    <property type="entry name" value="DUF7702"/>
    <property type="match status" value="1"/>
</dbReference>
<dbReference type="EMBL" id="JAUEPU010000001">
    <property type="protein sequence ID" value="KAK0506017.1"/>
    <property type="molecule type" value="Genomic_DNA"/>
</dbReference>
<keyword evidence="1" id="KW-0812">Transmembrane</keyword>
<dbReference type="Proteomes" id="UP001175228">
    <property type="component" value="Unassembled WGS sequence"/>
</dbReference>
<protein>
    <recommendedName>
        <fullName evidence="2">DUF7702 domain-containing protein</fullName>
    </recommendedName>
</protein>
<name>A0AA39QN49_9AGAR</name>
<keyword evidence="4" id="KW-1185">Reference proteome</keyword>
<feature type="transmembrane region" description="Helical" evidence="1">
    <location>
        <begin position="153"/>
        <end position="175"/>
    </location>
</feature>
<evidence type="ECO:0000313" key="3">
    <source>
        <dbReference type="EMBL" id="KAK0506017.1"/>
    </source>
</evidence>
<sequence length="281" mass="30807">MAPLDTRGQIAAAQLAFYVPLAAISSFYFIRYLFRRDAGWLFLLTFALTRIAGGALIVAGEVTVYTNPNQDLFIAAYLLFHAGLGILMLAVIGFLGLAGQHTYSEETRVTRLLRFAGLIAVIALALAIAGGLVGTHVNPDANAGMIVRHVEAAMYGVLYLLLVFITMVSWSHRYFMRSYRRRASLSSSISLTLAQCFINQLLTGVTFALLFIGIRVAYEILAAWSASDVFGRRPSSNPTLAKFNPITGDWVPYLVMGLIVEYAAAASLIIPAVMLHRRTRH</sequence>
<organism evidence="3 4">
    <name type="scientific">Armillaria luteobubalina</name>
    <dbReference type="NCBI Taxonomy" id="153913"/>
    <lineage>
        <taxon>Eukaryota</taxon>
        <taxon>Fungi</taxon>
        <taxon>Dikarya</taxon>
        <taxon>Basidiomycota</taxon>
        <taxon>Agaricomycotina</taxon>
        <taxon>Agaricomycetes</taxon>
        <taxon>Agaricomycetidae</taxon>
        <taxon>Agaricales</taxon>
        <taxon>Marasmiineae</taxon>
        <taxon>Physalacriaceae</taxon>
        <taxon>Armillaria</taxon>
    </lineage>
</organism>
<feature type="transmembrane region" description="Helical" evidence="1">
    <location>
        <begin position="41"/>
        <end position="60"/>
    </location>
</feature>
<feature type="transmembrane region" description="Helical" evidence="1">
    <location>
        <begin position="72"/>
        <end position="100"/>
    </location>
</feature>
<dbReference type="PANTHER" id="PTHR42109">
    <property type="entry name" value="UNPLACED GENOMIC SCAFFOLD UM_SCAF_CONTIG_1.265, WHOLE GENOME SHOTGUN SEQUENCE"/>
    <property type="match status" value="1"/>
</dbReference>
<feature type="transmembrane region" description="Helical" evidence="1">
    <location>
        <begin position="15"/>
        <end position="34"/>
    </location>
</feature>
<comment type="caution">
    <text evidence="3">The sequence shown here is derived from an EMBL/GenBank/DDBJ whole genome shotgun (WGS) entry which is preliminary data.</text>
</comment>
<evidence type="ECO:0000259" key="2">
    <source>
        <dbReference type="Pfam" id="PF24800"/>
    </source>
</evidence>
<gene>
    <name evidence="3" type="ORF">EDD18DRAFT_1342356</name>
</gene>
<dbReference type="InterPro" id="IPR056119">
    <property type="entry name" value="DUF7702"/>
</dbReference>
<evidence type="ECO:0000313" key="4">
    <source>
        <dbReference type="Proteomes" id="UP001175228"/>
    </source>
</evidence>
<keyword evidence="1" id="KW-1133">Transmembrane helix</keyword>
<feature type="transmembrane region" description="Helical" evidence="1">
    <location>
        <begin position="196"/>
        <end position="218"/>
    </location>
</feature>
<dbReference type="AlphaFoldDB" id="A0AA39QN49"/>
<evidence type="ECO:0000256" key="1">
    <source>
        <dbReference type="SAM" id="Phobius"/>
    </source>
</evidence>
<proteinExistence type="predicted"/>